<comment type="similarity">
    <text evidence="2">Belongs to the PilY1 family.</text>
</comment>
<gene>
    <name evidence="9" type="ORF">CWC05_07180</name>
</gene>
<dbReference type="SUPFAM" id="SSF53300">
    <property type="entry name" value="vWA-like"/>
    <property type="match status" value="1"/>
</dbReference>
<dbReference type="RefSeq" id="WP_138547802.1">
    <property type="nucleotide sequence ID" value="NZ_PNCG01000005.1"/>
</dbReference>
<evidence type="ECO:0000313" key="9">
    <source>
        <dbReference type="EMBL" id="TMP87632.1"/>
    </source>
</evidence>
<comment type="subcellular location">
    <subcellularLocation>
        <location evidence="1">Fimbrium</location>
    </subcellularLocation>
</comment>
<dbReference type="InterPro" id="IPR036465">
    <property type="entry name" value="vWFA_dom_sf"/>
</dbReference>
<dbReference type="Gene3D" id="3.40.50.410">
    <property type="entry name" value="von Willebrand factor, type A domain"/>
    <property type="match status" value="1"/>
</dbReference>
<organism evidence="9 10">
    <name type="scientific">Pseudoalteromonas ruthenica</name>
    <dbReference type="NCBI Taxonomy" id="151081"/>
    <lineage>
        <taxon>Bacteria</taxon>
        <taxon>Pseudomonadati</taxon>
        <taxon>Pseudomonadota</taxon>
        <taxon>Gammaproteobacteria</taxon>
        <taxon>Alteromonadales</taxon>
        <taxon>Pseudoalteromonadaceae</taxon>
        <taxon>Pseudoalteromonas</taxon>
    </lineage>
</organism>
<protein>
    <submittedName>
        <fullName evidence="9">Pilin biogenesis protein</fullName>
    </submittedName>
</protein>
<evidence type="ECO:0000313" key="10">
    <source>
        <dbReference type="Proteomes" id="UP000305874"/>
    </source>
</evidence>
<dbReference type="Proteomes" id="UP000305874">
    <property type="component" value="Unassembled WGS sequence"/>
</dbReference>
<comment type="caution">
    <text evidence="9">The sequence shown here is derived from an EMBL/GenBank/DDBJ whole genome shotgun (WGS) entry which is preliminary data.</text>
</comment>
<name>A0A5S3Z5V4_9GAMM</name>
<dbReference type="SUPFAM" id="SSF50998">
    <property type="entry name" value="Quinoprotein alcohol dehydrogenase-like"/>
    <property type="match status" value="1"/>
</dbReference>
<accession>A0A5S3Z5V4</accession>
<evidence type="ECO:0000256" key="3">
    <source>
        <dbReference type="ARBA" id="ARBA00022558"/>
    </source>
</evidence>
<keyword evidence="4" id="KW-0479">Metal-binding</keyword>
<evidence type="ECO:0000256" key="6">
    <source>
        <dbReference type="ARBA" id="ARBA00023263"/>
    </source>
</evidence>
<dbReference type="STRING" id="151081.TW72_04270"/>
<dbReference type="PROSITE" id="PS50234">
    <property type="entry name" value="VWFA"/>
    <property type="match status" value="1"/>
</dbReference>
<keyword evidence="6" id="KW-0281">Fimbrium</keyword>
<dbReference type="GO" id="GO:0009289">
    <property type="term" value="C:pilus"/>
    <property type="evidence" value="ECO:0007669"/>
    <property type="project" value="UniProtKB-SubCell"/>
</dbReference>
<dbReference type="SMART" id="SM00327">
    <property type="entry name" value="VWA"/>
    <property type="match status" value="1"/>
</dbReference>
<evidence type="ECO:0000256" key="2">
    <source>
        <dbReference type="ARBA" id="ARBA00008387"/>
    </source>
</evidence>
<dbReference type="Pfam" id="PF05567">
    <property type="entry name" value="T4P_PilY1"/>
    <property type="match status" value="1"/>
</dbReference>
<keyword evidence="5" id="KW-0106">Calcium</keyword>
<dbReference type="AlphaFoldDB" id="A0A5S3Z5V4"/>
<feature type="domain" description="VWFA" evidence="8">
    <location>
        <begin position="40"/>
        <end position="302"/>
    </location>
</feature>
<sequence>MKAFKYSGIAAALMAVSQSAHAEDIKLYVNSNVKTEEKPRVIVVFDTSGSMGRDAQTGNSCSNCTSRMDVAKTAISDLVEKNKTDIDFGLMRLRGSNGGYVLAGLGSSASKIKDEIDDLKAGGNTPIEETLYEAYRYLTGGEVDQARWTNDRDTSVELGDDYVSPFSKYKDARCDNSINMILMTDGDPTSDNDRDGVIEELHEGIFGYEANELHNSSLHILAKSMYGLGSDNADENINIDLYTATSTVKDFARTYTIGFGNGMSDKGKELLEQTAKLGGGQYIHAETGDKLSEALENTINKIREVNDTFTSPAIASNNFDRTRSRDSLYYAMFYPDEGTRWSGNLKKLKVNGDDVLDSNKVSALDDTTGTLKKNARTYWLPDGEENDGAVVHRGGVNGALVRASSRTVYTDTGGGLTSFDFQEMRDALGGKSEGRKALRNLFGASSNPEVKNLVKWSLGEDAFDDDSDGDVTEKRDAIMGDPLHSKPVAIDYGGDVRILVGTNAGYVHMFKDDEQANTVSESWAFIPSELFDIIKPLKNNDTGKLYGMDGPISVHFDDKNGNGVVEDGDKVWAFFGMRRGGSSYYALDLSNKDKPELLWTISSGDSDFAEMGQSWSRMEVVYVNHNQYKGRPLLAFGAGYDTNKDNVTRTPDSKGVGIFLVDAESGELVWKKTSKNGFTGSHSIASNISYLDSDYDGYVDRFYASDTGGDVWRFDLPGDDPSSSETPWTHFKLASLGGATAGSDRRFFYKPMVARTYFSKVVSTEIVEDGKTTTSYTRQSTPYDAILLGSGNRPEPLATSVSDMLFMIRDENVITQSFKENIPAPVTFGDLMNVNDDKFAAKLDDVEGFMELEYELGNSFDGWYYSLGVGEKSLAAPTVVGGVAYFSSFIPGSEDSTENQCSLGGGEGGIYAFHLHYGTKVYNNLKIPAGDSIPDTPTVVWMENDKGGSEARIVTKNNVIEPKKVQGPAPVVNGDDIELYTSPAGISLKTQQTYIYRLEDNRDN</sequence>
<dbReference type="InterPro" id="IPR011047">
    <property type="entry name" value="Quinoprotein_ADH-like_sf"/>
</dbReference>
<dbReference type="CDD" id="cd00198">
    <property type="entry name" value="vWFA"/>
    <property type="match status" value="1"/>
</dbReference>
<keyword evidence="7" id="KW-0732">Signal</keyword>
<dbReference type="GO" id="GO:0046872">
    <property type="term" value="F:metal ion binding"/>
    <property type="evidence" value="ECO:0007669"/>
    <property type="project" value="UniProtKB-KW"/>
</dbReference>
<keyword evidence="3" id="KW-1029">Fimbrium biogenesis</keyword>
<evidence type="ECO:0000259" key="8">
    <source>
        <dbReference type="PROSITE" id="PS50234"/>
    </source>
</evidence>
<evidence type="ECO:0000256" key="5">
    <source>
        <dbReference type="ARBA" id="ARBA00022837"/>
    </source>
</evidence>
<reference evidence="9 10" key="1">
    <citation type="submission" date="2017-12" db="EMBL/GenBank/DDBJ databases">
        <authorList>
            <person name="Paulsen S."/>
            <person name="Gram L.K."/>
        </authorList>
    </citation>
    <scope>NUCLEOTIDE SEQUENCE [LARGE SCALE GENOMIC DNA]</scope>
    <source>
        <strain evidence="9 10">S2897</strain>
    </source>
</reference>
<dbReference type="InterPro" id="IPR008707">
    <property type="entry name" value="B-propeller_PilY1"/>
</dbReference>
<dbReference type="EMBL" id="PNCG01000005">
    <property type="protein sequence ID" value="TMP87632.1"/>
    <property type="molecule type" value="Genomic_DNA"/>
</dbReference>
<evidence type="ECO:0000256" key="7">
    <source>
        <dbReference type="SAM" id="SignalP"/>
    </source>
</evidence>
<reference evidence="10" key="2">
    <citation type="submission" date="2019-06" db="EMBL/GenBank/DDBJ databases">
        <title>Co-occurence of chitin degradation, pigmentation and bioactivity in marine Pseudoalteromonas.</title>
        <authorList>
            <person name="Sonnenschein E.C."/>
            <person name="Bech P.K."/>
        </authorList>
    </citation>
    <scope>NUCLEOTIDE SEQUENCE [LARGE SCALE GENOMIC DNA]</scope>
    <source>
        <strain evidence="10">S2897</strain>
    </source>
</reference>
<proteinExistence type="inferred from homology"/>
<feature type="signal peptide" evidence="7">
    <location>
        <begin position="1"/>
        <end position="22"/>
    </location>
</feature>
<evidence type="ECO:0000256" key="4">
    <source>
        <dbReference type="ARBA" id="ARBA00022723"/>
    </source>
</evidence>
<feature type="chain" id="PRO_5024293881" evidence="7">
    <location>
        <begin position="23"/>
        <end position="1004"/>
    </location>
</feature>
<dbReference type="InterPro" id="IPR002035">
    <property type="entry name" value="VWF_A"/>
</dbReference>
<evidence type="ECO:0000256" key="1">
    <source>
        <dbReference type="ARBA" id="ARBA00004561"/>
    </source>
</evidence>
<dbReference type="Pfam" id="PF13519">
    <property type="entry name" value="VWA_2"/>
    <property type="match status" value="1"/>
</dbReference>